<accession>A0A0K2T325</accession>
<name>A0A0K2T325_LEPSM</name>
<dbReference type="EMBL" id="HACA01003108">
    <property type="protein sequence ID" value="CDW20469.1"/>
    <property type="molecule type" value="Transcribed_RNA"/>
</dbReference>
<sequence length="35" mass="3934">MKNLLCSFQPSQLALFRDNMSCCLPLGFCIDVIPD</sequence>
<proteinExistence type="predicted"/>
<organism evidence="1">
    <name type="scientific">Lepeophtheirus salmonis</name>
    <name type="common">Salmon louse</name>
    <name type="synonym">Caligus salmonis</name>
    <dbReference type="NCBI Taxonomy" id="72036"/>
    <lineage>
        <taxon>Eukaryota</taxon>
        <taxon>Metazoa</taxon>
        <taxon>Ecdysozoa</taxon>
        <taxon>Arthropoda</taxon>
        <taxon>Crustacea</taxon>
        <taxon>Multicrustacea</taxon>
        <taxon>Hexanauplia</taxon>
        <taxon>Copepoda</taxon>
        <taxon>Siphonostomatoida</taxon>
        <taxon>Caligidae</taxon>
        <taxon>Lepeophtheirus</taxon>
    </lineage>
</organism>
<protein>
    <submittedName>
        <fullName evidence="1">Uncharacterized protein</fullName>
    </submittedName>
</protein>
<evidence type="ECO:0000313" key="1">
    <source>
        <dbReference type="EMBL" id="CDW20469.1"/>
    </source>
</evidence>
<reference evidence="1" key="1">
    <citation type="submission" date="2014-05" db="EMBL/GenBank/DDBJ databases">
        <authorList>
            <person name="Chronopoulou M."/>
        </authorList>
    </citation>
    <scope>NUCLEOTIDE SEQUENCE</scope>
    <source>
        <tissue evidence="1">Whole organism</tissue>
    </source>
</reference>
<dbReference type="AlphaFoldDB" id="A0A0K2T325"/>